<dbReference type="PANTHER" id="PTHR12526">
    <property type="entry name" value="GLYCOSYLTRANSFERASE"/>
    <property type="match status" value="1"/>
</dbReference>
<dbReference type="PANTHER" id="PTHR12526:SF510">
    <property type="entry name" value="D-INOSITOL 3-PHOSPHATE GLYCOSYLTRANSFERASE"/>
    <property type="match status" value="1"/>
</dbReference>
<organism evidence="3 4">
    <name type="scientific">Eiseniibacteriota bacterium</name>
    <dbReference type="NCBI Taxonomy" id="2212470"/>
    <lineage>
        <taxon>Bacteria</taxon>
        <taxon>Candidatus Eiseniibacteriota</taxon>
    </lineage>
</organism>
<dbReference type="GO" id="GO:0016757">
    <property type="term" value="F:glycosyltransferase activity"/>
    <property type="evidence" value="ECO:0007669"/>
    <property type="project" value="UniProtKB-KW"/>
</dbReference>
<sequence length="336" mass="37004">MAHIIYLYRHMSEYIQIDLDLLRERHSVTVVECASRWPHPLLLFRLVTQADLVVAWFASWHSFVPAVLCRQLGKPFVVCTGGYDTARLPGIDYGHQRGGFRRFVALITMRLADRLIVASEASRLEVLGLGLPAPKLMLGGHGLDPARYPVSALPRENLVVTVCGVNRSNLRRKGLEAFVRTAAYCPDQRFVVVGAWMDDTIVRLRAMAQPNVRFTGWVSHNEKVAWLSRASVIMQPSLHEAFGLSVAEGMLCGAVPVVTANGALPELVGDCGVLVRSQDPRDLAEGVGRALALGPAAGARARTRVLERFNLDRRRRTLESVISGELGDPRGSALQQ</sequence>
<comment type="caution">
    <text evidence="3">The sequence shown here is derived from an EMBL/GenBank/DDBJ whole genome shotgun (WGS) entry which is preliminary data.</text>
</comment>
<keyword evidence="1" id="KW-0328">Glycosyltransferase</keyword>
<name>A0A538TAF5_UNCEI</name>
<proteinExistence type="predicted"/>
<evidence type="ECO:0000313" key="4">
    <source>
        <dbReference type="Proteomes" id="UP000316852"/>
    </source>
</evidence>
<gene>
    <name evidence="3" type="ORF">E6K76_01015</name>
</gene>
<accession>A0A538TAF5</accession>
<dbReference type="Proteomes" id="UP000316852">
    <property type="component" value="Unassembled WGS sequence"/>
</dbReference>
<dbReference type="Pfam" id="PF13692">
    <property type="entry name" value="Glyco_trans_1_4"/>
    <property type="match status" value="1"/>
</dbReference>
<evidence type="ECO:0000256" key="2">
    <source>
        <dbReference type="ARBA" id="ARBA00022679"/>
    </source>
</evidence>
<dbReference type="Gene3D" id="3.40.50.2000">
    <property type="entry name" value="Glycogen Phosphorylase B"/>
    <property type="match status" value="2"/>
</dbReference>
<keyword evidence="2 3" id="KW-0808">Transferase</keyword>
<dbReference type="CDD" id="cd03801">
    <property type="entry name" value="GT4_PimA-like"/>
    <property type="match status" value="1"/>
</dbReference>
<reference evidence="3 4" key="1">
    <citation type="journal article" date="2019" name="Nat. Microbiol.">
        <title>Mediterranean grassland soil C-N compound turnover is dependent on rainfall and depth, and is mediated by genomically divergent microorganisms.</title>
        <authorList>
            <person name="Diamond S."/>
            <person name="Andeer P.F."/>
            <person name="Li Z."/>
            <person name="Crits-Christoph A."/>
            <person name="Burstein D."/>
            <person name="Anantharaman K."/>
            <person name="Lane K.R."/>
            <person name="Thomas B.C."/>
            <person name="Pan C."/>
            <person name="Northen T.R."/>
            <person name="Banfield J.F."/>
        </authorList>
    </citation>
    <scope>NUCLEOTIDE SEQUENCE [LARGE SCALE GENOMIC DNA]</scope>
    <source>
        <strain evidence="3">WS_6</strain>
    </source>
</reference>
<evidence type="ECO:0000256" key="1">
    <source>
        <dbReference type="ARBA" id="ARBA00022676"/>
    </source>
</evidence>
<evidence type="ECO:0000313" key="3">
    <source>
        <dbReference type="EMBL" id="TMQ60606.1"/>
    </source>
</evidence>
<dbReference type="AlphaFoldDB" id="A0A538TAF5"/>
<protein>
    <submittedName>
        <fullName evidence="3">Glycosyltransferase</fullName>
    </submittedName>
</protein>
<dbReference type="SUPFAM" id="SSF53756">
    <property type="entry name" value="UDP-Glycosyltransferase/glycogen phosphorylase"/>
    <property type="match status" value="1"/>
</dbReference>
<dbReference type="EMBL" id="VBOW01000013">
    <property type="protein sequence ID" value="TMQ60606.1"/>
    <property type="molecule type" value="Genomic_DNA"/>
</dbReference>